<dbReference type="InterPro" id="IPR013737">
    <property type="entry name" value="Bac_rhamnosid_N"/>
</dbReference>
<evidence type="ECO:0000256" key="1">
    <source>
        <dbReference type="ARBA" id="ARBA00001445"/>
    </source>
</evidence>
<feature type="compositionally biased region" description="Low complexity" evidence="4">
    <location>
        <begin position="13"/>
        <end position="27"/>
    </location>
</feature>
<dbReference type="Pfam" id="PF17389">
    <property type="entry name" value="Bac_rhamnosid6H"/>
    <property type="match status" value="1"/>
</dbReference>
<evidence type="ECO:0000259" key="7">
    <source>
        <dbReference type="Pfam" id="PF17389"/>
    </source>
</evidence>
<dbReference type="EMBL" id="JAWSTH010000011">
    <property type="protein sequence ID" value="MDW5593988.1"/>
    <property type="molecule type" value="Genomic_DNA"/>
</dbReference>
<proteinExistence type="predicted"/>
<dbReference type="InterPro" id="IPR035398">
    <property type="entry name" value="Bac_rhamnosid_C"/>
</dbReference>
<comment type="caution">
    <text evidence="9">The sequence shown here is derived from an EMBL/GenBank/DDBJ whole genome shotgun (WGS) entry which is preliminary data.</text>
</comment>
<evidence type="ECO:0000256" key="4">
    <source>
        <dbReference type="SAM" id="MobiDB-lite"/>
    </source>
</evidence>
<feature type="domain" description="Bacterial alpha-L-rhamnosidase N-terminal" evidence="6">
    <location>
        <begin position="166"/>
        <end position="215"/>
    </location>
</feature>
<feature type="domain" description="Alpha-L-rhamnosidase six-hairpin glycosidase" evidence="7">
    <location>
        <begin position="616"/>
        <end position="990"/>
    </location>
</feature>
<evidence type="ECO:0000256" key="2">
    <source>
        <dbReference type="ARBA" id="ARBA00012652"/>
    </source>
</evidence>
<dbReference type="PANTHER" id="PTHR33307:SF6">
    <property type="entry name" value="ALPHA-RHAMNOSIDASE (EUROFUNG)-RELATED"/>
    <property type="match status" value="1"/>
</dbReference>
<evidence type="ECO:0000256" key="5">
    <source>
        <dbReference type="SAM" id="SignalP"/>
    </source>
</evidence>
<feature type="region of interest" description="Disordered" evidence="4">
    <location>
        <begin position="13"/>
        <end position="58"/>
    </location>
</feature>
<dbReference type="EC" id="3.2.1.40" evidence="2"/>
<feature type="domain" description="Bacterial alpha-L-rhamnosidase N-terminal" evidence="6">
    <location>
        <begin position="309"/>
        <end position="392"/>
    </location>
</feature>
<dbReference type="InterPro" id="IPR013783">
    <property type="entry name" value="Ig-like_fold"/>
</dbReference>
<protein>
    <recommendedName>
        <fullName evidence="2">alpha-L-rhamnosidase</fullName>
        <ecNumber evidence="2">3.2.1.40</ecNumber>
    </recommendedName>
</protein>
<dbReference type="Gene3D" id="2.60.420.10">
    <property type="entry name" value="Maltose phosphorylase, domain 3"/>
    <property type="match status" value="1"/>
</dbReference>
<feature type="compositionally biased region" description="Pro residues" evidence="4">
    <location>
        <begin position="1127"/>
        <end position="1136"/>
    </location>
</feature>
<feature type="signal peptide" evidence="5">
    <location>
        <begin position="1"/>
        <end position="19"/>
    </location>
</feature>
<keyword evidence="3" id="KW-0378">Hydrolase</keyword>
<evidence type="ECO:0000259" key="6">
    <source>
        <dbReference type="Pfam" id="PF08531"/>
    </source>
</evidence>
<dbReference type="InterPro" id="IPR012341">
    <property type="entry name" value="6hp_glycosidase-like_sf"/>
</dbReference>
<accession>A0ABU4HKY9</accession>
<gene>
    <name evidence="9" type="ORF">R7226_06565</name>
</gene>
<dbReference type="Gene3D" id="2.60.120.260">
    <property type="entry name" value="Galactose-binding domain-like"/>
    <property type="match status" value="2"/>
</dbReference>
<dbReference type="InterPro" id="IPR016007">
    <property type="entry name" value="Alpha_rhamnosid"/>
</dbReference>
<evidence type="ECO:0000259" key="8">
    <source>
        <dbReference type="Pfam" id="PF17390"/>
    </source>
</evidence>
<dbReference type="InterPro" id="IPR008928">
    <property type="entry name" value="6-hairpin_glycosidase_sf"/>
</dbReference>
<keyword evidence="5" id="KW-0732">Signal</keyword>
<reference evidence="10" key="1">
    <citation type="submission" date="2023-07" db="EMBL/GenBank/DDBJ databases">
        <title>Conexibacter stalactiti sp. nov., isolated from stalactites in a lava cave and emended description of the genus Conexibacter.</title>
        <authorList>
            <person name="Lee S.D."/>
        </authorList>
    </citation>
    <scope>NUCLEOTIDE SEQUENCE [LARGE SCALE GENOMIC DNA]</scope>
    <source>
        <strain evidence="10">KCTC 39840</strain>
    </source>
</reference>
<dbReference type="Pfam" id="PF25788">
    <property type="entry name" value="Ig_Rha78A_N"/>
    <property type="match status" value="1"/>
</dbReference>
<evidence type="ECO:0000313" key="9">
    <source>
        <dbReference type="EMBL" id="MDW5593988.1"/>
    </source>
</evidence>
<dbReference type="Pfam" id="PF08531">
    <property type="entry name" value="Bac_rhamnosid_N"/>
    <property type="match status" value="2"/>
</dbReference>
<keyword evidence="10" id="KW-1185">Reference proteome</keyword>
<feature type="chain" id="PRO_5045136036" description="alpha-L-rhamnosidase" evidence="5">
    <location>
        <begin position="20"/>
        <end position="1247"/>
    </location>
</feature>
<evidence type="ECO:0000256" key="3">
    <source>
        <dbReference type="ARBA" id="ARBA00022801"/>
    </source>
</evidence>
<dbReference type="InterPro" id="IPR035396">
    <property type="entry name" value="Bac_rhamnosid6H"/>
</dbReference>
<dbReference type="Gene3D" id="1.50.10.10">
    <property type="match status" value="1"/>
</dbReference>
<dbReference type="Gene3D" id="2.60.40.10">
    <property type="entry name" value="Immunoglobulins"/>
    <property type="match status" value="1"/>
</dbReference>
<dbReference type="PANTHER" id="PTHR33307">
    <property type="entry name" value="ALPHA-RHAMNOSIDASE (EUROFUNG)"/>
    <property type="match status" value="1"/>
</dbReference>
<dbReference type="Pfam" id="PF17390">
    <property type="entry name" value="Bac_rhamnosid_C"/>
    <property type="match status" value="1"/>
</dbReference>
<dbReference type="RefSeq" id="WP_318596246.1">
    <property type="nucleotide sequence ID" value="NZ_JAWSTH010000011.1"/>
</dbReference>
<feature type="domain" description="Alpha-L-rhamnosidase C-terminal" evidence="8">
    <location>
        <begin position="1004"/>
        <end position="1077"/>
    </location>
</feature>
<feature type="compositionally biased region" description="Pro residues" evidence="4">
    <location>
        <begin position="1111"/>
        <end position="1120"/>
    </location>
</feature>
<organism evidence="9 10">
    <name type="scientific">Conexibacter stalactiti</name>
    <dbReference type="NCBI Taxonomy" id="1940611"/>
    <lineage>
        <taxon>Bacteria</taxon>
        <taxon>Bacillati</taxon>
        <taxon>Actinomycetota</taxon>
        <taxon>Thermoleophilia</taxon>
        <taxon>Solirubrobacterales</taxon>
        <taxon>Conexibacteraceae</taxon>
        <taxon>Conexibacter</taxon>
    </lineage>
</organism>
<evidence type="ECO:0000313" key="10">
    <source>
        <dbReference type="Proteomes" id="UP001284601"/>
    </source>
</evidence>
<feature type="region of interest" description="Disordered" evidence="4">
    <location>
        <begin position="1105"/>
        <end position="1147"/>
    </location>
</feature>
<dbReference type="SUPFAM" id="SSF48208">
    <property type="entry name" value="Six-hairpin glycosidases"/>
    <property type="match status" value="1"/>
</dbReference>
<comment type="catalytic activity">
    <reaction evidence="1">
        <text>Hydrolysis of terminal non-reducing alpha-L-rhamnose residues in alpha-L-rhamnosides.</text>
        <dbReference type="EC" id="3.2.1.40"/>
    </reaction>
</comment>
<reference evidence="9 10" key="2">
    <citation type="submission" date="2023-10" db="EMBL/GenBank/DDBJ databases">
        <authorList>
            <person name="Han X.F."/>
        </authorList>
    </citation>
    <scope>NUCLEOTIDE SEQUENCE [LARGE SCALE GENOMIC DNA]</scope>
    <source>
        <strain evidence="9 10">KCTC 39840</strain>
    </source>
</reference>
<dbReference type="Proteomes" id="UP001284601">
    <property type="component" value="Unassembled WGS sequence"/>
</dbReference>
<name>A0ABU4HKY9_9ACTN</name>
<sequence>MAVSAGCVLAAGGASAATAAADVPAPSQLTVRDQERPLNVEGPPQFGWMPGSERGDDVQSAYQLRVQRPGDDDPVWDSGKVDSDAQAYVGYEGPRLAVGASYEWTVRTWDGDGDASPWAPAARFDTGLRDGDWSGAKWIRRITTGNDSAIDFTLARKQVQVGGSPVVRARAYVSAMGQYELHVNGTRVVRDSSFYYPNEAQYTATDVTAQVTAGQPLALAARYHYWTCTCQGRANGPASNTTLAAAAAPGDTALKVNSVGVFDVGDQVDVGSGADRERVTVTAIGTAGAAGSGVTVTPALTRAQVERAAVVDLAGPSGLIAKVVVDHADGSRQTFVTDESWSVSKDRALTNETLTYRNGDAGDRVERYDARLEQPGWDTAGFDDSGWEQAYAIGAHPRPVNPLRTTFTHLEPSIAGVTRKLHRPVSVRELADGTVIADMGRVVAGVPRVRFREGVAGRQITLLTSFRLNNTLLAAPAAAGDATVKVRAVGNFVAGDRITVDAPGINKGEGDPEVRRIVAVGTAGADGTGIVLDRPLERAHANLAYVEGSRAGTDNQDTQSSNLANYYTQKDGAQTAEPYQYWGWRYLQVSAPGAGEPLNASDLVAVEQHTDDRDERLARFESDDATLNAVFELMRRSGRDSVQDTYLDTPTREKAGFLGDGVDISWANMLALGERNATVRGIRDAIHSQTHSWTAASNGYCTALEVPCSYPSLGTPGRMNSVYPNGDNMRDIPDYTEMFPDWVWRYYLTTGDRALLEEAYPAMQAVSAYVNGAVAGSGDAAGLVFDLPGGTSSYRNGIIDWPAPMRYGYTFDDNAARTVHNASGVGAIRATAEAARVLGRGGEAAQYGQWADALTGAINGKLVRPSGLYTDGLSRQPGNAQIDNSAQHAQSYPIYYGVAPRAQWPVLADEIERLGMNQGPMTLHILLDALARAGRDDAVLRLLTDRAGDGPARTIAEGGTFMWEQWSPGCTTPRCAEPNVRSSDSHSHGWGSWAIVDVVETLLGVKVTSPGAATVAIEPPTLRGDRLRTASGSVWTQRGTVAVRWARGERGITLDVSVPTNQRAEVRIPGVTDAAGVTASGAGAPRFERIEDGAAVFTVGSGDARFEPAAATPPPGPPTPGGGGGTPPTPPAPPARRAPARRDRVEPKLTAVKLVGDQRIRVRGTLALRLRLSERATVKVTLQRAVRGRWRAAGNVSKTLAAGNRTLKVKLGKRPAGRYRLTLVARDRAGNRSVARTVRFSVVRARR</sequence>